<dbReference type="SUPFAM" id="SSF56112">
    <property type="entry name" value="Protein kinase-like (PK-like)"/>
    <property type="match status" value="1"/>
</dbReference>
<feature type="compositionally biased region" description="Polar residues" evidence="1">
    <location>
        <begin position="1062"/>
        <end position="1105"/>
    </location>
</feature>
<name>A0ABP1CQ44_9APHY</name>
<feature type="region of interest" description="Disordered" evidence="1">
    <location>
        <begin position="884"/>
        <end position="1135"/>
    </location>
</feature>
<feature type="compositionally biased region" description="Polar residues" evidence="1">
    <location>
        <begin position="1011"/>
        <end position="1020"/>
    </location>
</feature>
<feature type="compositionally biased region" description="Low complexity" evidence="1">
    <location>
        <begin position="1043"/>
        <end position="1061"/>
    </location>
</feature>
<evidence type="ECO:0000313" key="3">
    <source>
        <dbReference type="EMBL" id="CAL1696874.1"/>
    </source>
</evidence>
<evidence type="ECO:0000313" key="4">
    <source>
        <dbReference type="Proteomes" id="UP001497453"/>
    </source>
</evidence>
<feature type="compositionally biased region" description="Basic and acidic residues" evidence="1">
    <location>
        <begin position="1021"/>
        <end position="1031"/>
    </location>
</feature>
<reference evidence="4" key="1">
    <citation type="submission" date="2024-04" db="EMBL/GenBank/DDBJ databases">
        <authorList>
            <person name="Shaw F."/>
            <person name="Minotto A."/>
        </authorList>
    </citation>
    <scope>NUCLEOTIDE SEQUENCE [LARGE SCALE GENOMIC DNA]</scope>
</reference>
<dbReference type="EMBL" id="OZ037944">
    <property type="protein sequence ID" value="CAL1696874.1"/>
    <property type="molecule type" value="Genomic_DNA"/>
</dbReference>
<sequence length="1135" mass="127397">MWLRAASAHDHSAVRLCVSSSVPTFGSSTTLILDWRKRFFVLMLQVAEAKTIWPIPILFVSLECHANRSWQRALFLSPSLDWQPYPISLSHTDIERVCSSALSNKFDYPFKRATVVFQVSNSPSAKHIAIAQYISTLPYTRLLSSPIKANAQSIQHFHHKKTPFLDLRHQHAADMKGLNLGHYPIRHFMSDFLPWNGPAPPSIPYIDYSTVPSDTTRESNMYKPLLDAINTVLTSSAFSMQDESAHSKDESKLRPDLVLHKVELLSRLTLRTQEVPFEIKTKTGEICNPPGYGAIEKEDGNASLIRGQLASYVAIQMSSQHRVFMFSVLIYGSFARILRWDRSGCIISEAFNYKTTQLLSEFIVRYSQLTDAQRGIDNSTVPASSEESQQLTDALKAYKIRVAPRNVDYLNPTFDPRYPTYKVTVHDSKGNIELIVRRPFSDAKSTCGRATRGYVAYHVKEQRLVFMKDYWRTDDSLTLSEAEIYERLYKADVPHLPENLAAGDVLLPNGHPQETLTQLYTSPNKPPYVTLMQSYRLRKLVHHRVAQQLAFPLSASLHSKEAVEAIHDAVECIDVAYRCGKTLHGDISARNIMIRDLSLPARPGRPVISSVGILNDWDHGIPTDSRPGPHEHRTGTWQFMSIKLLRCPGVAHEVHDDLESCFWVLVYIALHHFKHDAPDRFDLSFFSEHKCAEIKAGQPRYSLGGDGKAGVLSTARLNNITFKSKAVVQLVQNLARVFRRYTSAYLVPSMIFDERDKQAFDAEHEFVGNPVNVLNVFKTVLAIDDWLPRDWVDDRYPPLSDTELRQEEAAVDTKWIAADSKQGATASIHKRTYIDPTSHRPSNALSSNLSLYYQPHAQHASYSSRVPSSGSFSAVGHPHMYPRFPPSSLSGYTPSPSGSPKRSREDAGFEHHRGPNRKRTRTNKEILTNPRDHTGPSLPSRTVRLRNMKPRRQPPSRIDRLPARSPQSVYAADLSSIGSPSAPCEVGNTDNREQLSSSSIPSPLDVFGSPPTASTGQSHRTSQDPQRERSPKTWRSSWGSLGSFTKSSKSPKTPKSQKSPKNGQQQRPTGQCSPRSPSRLAETSSSGLFGIFGNSSRSSVQSGDSTSDRELKDSRTMFNVLKTYGRKGKARQKQA</sequence>
<evidence type="ECO:0000256" key="1">
    <source>
        <dbReference type="SAM" id="MobiDB-lite"/>
    </source>
</evidence>
<dbReference type="Gene3D" id="1.10.510.10">
    <property type="entry name" value="Transferase(Phosphotransferase) domain 1"/>
    <property type="match status" value="1"/>
</dbReference>
<feature type="domain" description="Fungal-type protein kinase" evidence="2">
    <location>
        <begin position="307"/>
        <end position="668"/>
    </location>
</feature>
<dbReference type="InterPro" id="IPR040976">
    <property type="entry name" value="Pkinase_fungal"/>
</dbReference>
<feature type="compositionally biased region" description="Basic and acidic residues" evidence="1">
    <location>
        <begin position="1106"/>
        <end position="1115"/>
    </location>
</feature>
<dbReference type="PANTHER" id="PTHR38248:SF2">
    <property type="entry name" value="FUNK1 11"/>
    <property type="match status" value="1"/>
</dbReference>
<feature type="compositionally biased region" description="Basic residues" evidence="1">
    <location>
        <begin position="1124"/>
        <end position="1135"/>
    </location>
</feature>
<feature type="compositionally biased region" description="Polar residues" evidence="1">
    <location>
        <begin position="887"/>
        <end position="900"/>
    </location>
</feature>
<dbReference type="Proteomes" id="UP001497453">
    <property type="component" value="Chromosome 1"/>
</dbReference>
<feature type="compositionally biased region" description="Basic residues" evidence="1">
    <location>
        <begin position="943"/>
        <end position="954"/>
    </location>
</feature>
<organism evidence="3 4">
    <name type="scientific">Somion occarium</name>
    <dbReference type="NCBI Taxonomy" id="3059160"/>
    <lineage>
        <taxon>Eukaryota</taxon>
        <taxon>Fungi</taxon>
        <taxon>Dikarya</taxon>
        <taxon>Basidiomycota</taxon>
        <taxon>Agaricomycotina</taxon>
        <taxon>Agaricomycetes</taxon>
        <taxon>Polyporales</taxon>
        <taxon>Cerrenaceae</taxon>
        <taxon>Somion</taxon>
    </lineage>
</organism>
<evidence type="ECO:0000259" key="2">
    <source>
        <dbReference type="Pfam" id="PF17667"/>
    </source>
</evidence>
<accession>A0ABP1CQ44</accession>
<feature type="compositionally biased region" description="Basic and acidic residues" evidence="1">
    <location>
        <begin position="902"/>
        <end position="913"/>
    </location>
</feature>
<gene>
    <name evidence="3" type="ORF">GFSPODELE1_LOCUS1385</name>
</gene>
<dbReference type="Pfam" id="PF17667">
    <property type="entry name" value="Pkinase_fungal"/>
    <property type="match status" value="1"/>
</dbReference>
<protein>
    <recommendedName>
        <fullName evidence="2">Fungal-type protein kinase domain-containing protein</fullName>
    </recommendedName>
</protein>
<dbReference type="PANTHER" id="PTHR38248">
    <property type="entry name" value="FUNK1 6"/>
    <property type="match status" value="1"/>
</dbReference>
<proteinExistence type="predicted"/>
<keyword evidence="4" id="KW-1185">Reference proteome</keyword>
<dbReference type="InterPro" id="IPR011009">
    <property type="entry name" value="Kinase-like_dom_sf"/>
</dbReference>
<feature type="compositionally biased region" description="Polar residues" evidence="1">
    <location>
        <begin position="1033"/>
        <end position="1042"/>
    </location>
</feature>